<dbReference type="EMBL" id="JAWJWE010000036">
    <property type="protein sequence ID" value="KAK6628793.1"/>
    <property type="molecule type" value="Genomic_DNA"/>
</dbReference>
<evidence type="ECO:0000313" key="3">
    <source>
        <dbReference type="Proteomes" id="UP001372834"/>
    </source>
</evidence>
<organism evidence="2 3">
    <name type="scientific">Polyplax serrata</name>
    <name type="common">Common mouse louse</name>
    <dbReference type="NCBI Taxonomy" id="468196"/>
    <lineage>
        <taxon>Eukaryota</taxon>
        <taxon>Metazoa</taxon>
        <taxon>Ecdysozoa</taxon>
        <taxon>Arthropoda</taxon>
        <taxon>Hexapoda</taxon>
        <taxon>Insecta</taxon>
        <taxon>Pterygota</taxon>
        <taxon>Neoptera</taxon>
        <taxon>Paraneoptera</taxon>
        <taxon>Psocodea</taxon>
        <taxon>Troctomorpha</taxon>
        <taxon>Phthiraptera</taxon>
        <taxon>Anoplura</taxon>
        <taxon>Polyplacidae</taxon>
        <taxon>Polyplax</taxon>
    </lineage>
</organism>
<reference evidence="2 3" key="1">
    <citation type="submission" date="2023-10" db="EMBL/GenBank/DDBJ databases">
        <title>Genomes of two closely related lineages of the louse Polyplax serrata with different host specificities.</title>
        <authorList>
            <person name="Martinu J."/>
            <person name="Tarabai H."/>
            <person name="Stefka J."/>
            <person name="Hypsa V."/>
        </authorList>
    </citation>
    <scope>NUCLEOTIDE SEQUENCE [LARGE SCALE GENOMIC DNA]</scope>
    <source>
        <strain evidence="2">HR10_N</strain>
    </source>
</reference>
<accession>A0AAN8RW12</accession>
<name>A0AAN8RW12_POLSC</name>
<gene>
    <name evidence="2" type="ORF">RUM43_002609</name>
</gene>
<evidence type="ECO:0000256" key="1">
    <source>
        <dbReference type="SAM" id="MobiDB-lite"/>
    </source>
</evidence>
<dbReference type="AlphaFoldDB" id="A0AAN8RW12"/>
<dbReference type="Proteomes" id="UP001372834">
    <property type="component" value="Unassembled WGS sequence"/>
</dbReference>
<proteinExistence type="predicted"/>
<comment type="caution">
    <text evidence="2">The sequence shown here is derived from an EMBL/GenBank/DDBJ whole genome shotgun (WGS) entry which is preliminary data.</text>
</comment>
<protein>
    <submittedName>
        <fullName evidence="2">Uncharacterized protein</fullName>
    </submittedName>
</protein>
<feature type="region of interest" description="Disordered" evidence="1">
    <location>
        <begin position="1"/>
        <end position="35"/>
    </location>
</feature>
<evidence type="ECO:0000313" key="2">
    <source>
        <dbReference type="EMBL" id="KAK6628793.1"/>
    </source>
</evidence>
<sequence>MQTCQQLDKPLKFTNPQRGRNYKFPALDHGTGASERTKPKTKLLVNFISEMVFVCSDDYLGCHTMSLVSFGSSKGSMVETLIYETPLQEESEVATPTLEVTHPHPPEGDVAGKKKLLRLIEFTVVARAYFYPINVAVRTSVSVQAVLRYQVEEPPPSRENRYCNSLVTVFMICRNPSHTNYYLVQVPQYLSSSLAWESASGVSLKGSPCQALKVGTFGRWAFYSEKSEGREAAANRSCKVSKTVEVGLRQPCRTGSPPFGLVRLPS</sequence>